<dbReference type="InterPro" id="IPR025650">
    <property type="entry name" value="Alkyl-DHAP_Synthase"/>
</dbReference>
<evidence type="ECO:0000313" key="5">
    <source>
        <dbReference type="EMBL" id="BDR92452.1"/>
    </source>
</evidence>
<keyword evidence="8" id="KW-1185">Reference proteome</keyword>
<proteinExistence type="inferred from homology"/>
<dbReference type="InterPro" id="IPR006094">
    <property type="entry name" value="Oxid_FAD_bind_N"/>
</dbReference>
<gene>
    <name evidence="6" type="ORF">GCM10007112_10540</name>
    <name evidence="5" type="ORF">Vsou_15450</name>
</gene>
<dbReference type="InterPro" id="IPR004113">
    <property type="entry name" value="FAD-bd_oxidored_4_C"/>
</dbReference>
<dbReference type="Gene3D" id="3.40.462.40">
    <property type="entry name" value="FAD-linked oxidase, cap domain/gating helix"/>
    <property type="match status" value="1"/>
</dbReference>
<evidence type="ECO:0000313" key="7">
    <source>
        <dbReference type="Proteomes" id="UP000657075"/>
    </source>
</evidence>
<dbReference type="EMBL" id="BMNM01000003">
    <property type="protein sequence ID" value="GGI75640.1"/>
    <property type="molecule type" value="Genomic_DNA"/>
</dbReference>
<keyword evidence="3" id="KW-0274">FAD</keyword>
<evidence type="ECO:0000256" key="3">
    <source>
        <dbReference type="ARBA" id="ARBA00022827"/>
    </source>
</evidence>
<reference evidence="6" key="2">
    <citation type="submission" date="2020-09" db="EMBL/GenBank/DDBJ databases">
        <authorList>
            <person name="Sun Q."/>
            <person name="Ohkuma M."/>
        </authorList>
    </citation>
    <scope>NUCLEOTIDE SEQUENCE</scope>
    <source>
        <strain evidence="6">JCM 11219</strain>
    </source>
</reference>
<comment type="similarity">
    <text evidence="1">Belongs to the FAD-binding oxidoreductase/transferase type 4 family.</text>
</comment>
<dbReference type="GO" id="GO:0071949">
    <property type="term" value="F:FAD binding"/>
    <property type="evidence" value="ECO:0007669"/>
    <property type="project" value="InterPro"/>
</dbReference>
<dbReference type="Pfam" id="PF02913">
    <property type="entry name" value="FAD-oxidase_C"/>
    <property type="match status" value="1"/>
</dbReference>
<dbReference type="InterPro" id="IPR016166">
    <property type="entry name" value="FAD-bd_PCMH"/>
</dbReference>
<dbReference type="AlphaFoldDB" id="A0A830E8Y1"/>
<evidence type="ECO:0000313" key="8">
    <source>
        <dbReference type="Proteomes" id="UP001060771"/>
    </source>
</evidence>
<reference evidence="6" key="1">
    <citation type="journal article" date="2014" name="Int. J. Syst. Evol. Microbiol.">
        <title>Complete genome sequence of Corynebacterium casei LMG S-19264T (=DSM 44701T), isolated from a smear-ripened cheese.</title>
        <authorList>
            <consortium name="US DOE Joint Genome Institute (JGI-PGF)"/>
            <person name="Walter F."/>
            <person name="Albersmeier A."/>
            <person name="Kalinowski J."/>
            <person name="Ruckert C."/>
        </authorList>
    </citation>
    <scope>NUCLEOTIDE SEQUENCE</scope>
    <source>
        <strain evidence="6">JCM 11219</strain>
    </source>
</reference>
<reference evidence="5" key="4">
    <citation type="journal article" date="2023" name="Microbiol. Resour. Announc.">
        <title>Complete Genome Sequence of Vulcanisaeta souniana Strain IC-059, a Hyperthermophilic Archaeon Isolated from Hot Spring Water in Japan.</title>
        <authorList>
            <person name="Kato S."/>
            <person name="Itoh T."/>
            <person name="Wu L."/>
            <person name="Ma J."/>
            <person name="Ohkuma M."/>
        </authorList>
    </citation>
    <scope>NUCLEOTIDE SEQUENCE</scope>
    <source>
        <strain evidence="5">JCM 11219</strain>
    </source>
</reference>
<dbReference type="EMBL" id="AP026830">
    <property type="protein sequence ID" value="BDR92452.1"/>
    <property type="molecule type" value="Genomic_DNA"/>
</dbReference>
<accession>A0A830E8Y1</accession>
<dbReference type="InterPro" id="IPR036318">
    <property type="entry name" value="FAD-bd_PCMH-like_sf"/>
</dbReference>
<feature type="domain" description="FAD-binding PCMH-type" evidence="4">
    <location>
        <begin position="45"/>
        <end position="226"/>
    </location>
</feature>
<dbReference type="Proteomes" id="UP001060771">
    <property type="component" value="Chromosome"/>
</dbReference>
<dbReference type="PROSITE" id="PS51387">
    <property type="entry name" value="FAD_PCMH"/>
    <property type="match status" value="1"/>
</dbReference>
<dbReference type="SUPFAM" id="SSF56176">
    <property type="entry name" value="FAD-binding/transporter-associated domain-like"/>
    <property type="match status" value="1"/>
</dbReference>
<protein>
    <submittedName>
        <fullName evidence="6">Alkyldihydroxyacetonephosphate synthase</fullName>
    </submittedName>
</protein>
<name>A0A830E8Y1_9CREN</name>
<dbReference type="RefSeq" id="WP_188602995.1">
    <property type="nucleotide sequence ID" value="NZ_AP026830.1"/>
</dbReference>
<dbReference type="SUPFAM" id="SSF55103">
    <property type="entry name" value="FAD-linked oxidases, C-terminal domain"/>
    <property type="match status" value="1"/>
</dbReference>
<dbReference type="Gene3D" id="3.30.465.10">
    <property type="match status" value="1"/>
</dbReference>
<dbReference type="GeneID" id="76207094"/>
<evidence type="ECO:0000259" key="4">
    <source>
        <dbReference type="PROSITE" id="PS51387"/>
    </source>
</evidence>
<organism evidence="6 7">
    <name type="scientific">Vulcanisaeta souniana JCM 11219</name>
    <dbReference type="NCBI Taxonomy" id="1293586"/>
    <lineage>
        <taxon>Archaea</taxon>
        <taxon>Thermoproteota</taxon>
        <taxon>Thermoprotei</taxon>
        <taxon>Thermoproteales</taxon>
        <taxon>Thermoproteaceae</taxon>
        <taxon>Vulcanisaeta</taxon>
    </lineage>
</organism>
<dbReference type="PANTHER" id="PTHR46568:SF1">
    <property type="entry name" value="ALKYLDIHYDROXYACETONEPHOSPHATE SYNTHASE, PEROXISOMAL"/>
    <property type="match status" value="1"/>
</dbReference>
<evidence type="ECO:0000256" key="1">
    <source>
        <dbReference type="ARBA" id="ARBA00008000"/>
    </source>
</evidence>
<dbReference type="PANTHER" id="PTHR46568">
    <property type="entry name" value="ALKYLDIHYDROXYACETONEPHOSPHATE SYNTHASE, PEROXISOMAL"/>
    <property type="match status" value="1"/>
</dbReference>
<dbReference type="InterPro" id="IPR016164">
    <property type="entry name" value="FAD-linked_Oxase-like_C"/>
</dbReference>
<keyword evidence="2" id="KW-0285">Flavoprotein</keyword>
<dbReference type="OrthoDB" id="26910at2157"/>
<sequence>MQGVINRLINALGSGKVITSDEVLGRYSRDFWPLLIMREQVLNEELQKPLAVIIPESVDDISLTLRVINESGDAVPVVVYGGGSSVTGASYGAGSIIIDMTRLNRIIDINTYDSLVTVEAGAKLRDVENKLNGVGYSLRHIPQSFNYATIGGLIATMSSGQYSTLYGNIEDMVINMEVVLPNGNITWLRNNNAPRASTGPSLKYLFIGSEGMLGVITKAVLRIVSLPTSTIYGAYSFKTLEQGVEALRELMIKRIIPVIARLYDGNEAALRFSANEPLLIISFEGYYDDLVQSLWRRADEIIRSHGGEYVGSRYFEDWLRTRFNVEEEIEMVKKYGLWFDTIEISTTWSKINQLYRDFRESLLKVNGVVGVMAHISHLYINGACIYFTVLFKPGVNTYWELWSRAMEVTLRNGGSISHHHGVGIVRSRWLGHELGNALNILRIIKAALDSKGVLNTKSNMFFTGSMGSR</sequence>
<dbReference type="Pfam" id="PF01565">
    <property type="entry name" value="FAD_binding_4"/>
    <property type="match status" value="1"/>
</dbReference>
<dbReference type="GO" id="GO:0008610">
    <property type="term" value="P:lipid biosynthetic process"/>
    <property type="evidence" value="ECO:0007669"/>
    <property type="project" value="InterPro"/>
</dbReference>
<evidence type="ECO:0000256" key="2">
    <source>
        <dbReference type="ARBA" id="ARBA00022630"/>
    </source>
</evidence>
<dbReference type="GO" id="GO:0008609">
    <property type="term" value="F:alkylglycerone-phosphate synthase activity"/>
    <property type="evidence" value="ECO:0007669"/>
    <property type="project" value="InterPro"/>
</dbReference>
<dbReference type="Proteomes" id="UP000657075">
    <property type="component" value="Unassembled WGS sequence"/>
</dbReference>
<evidence type="ECO:0000313" key="6">
    <source>
        <dbReference type="EMBL" id="GGI75640.1"/>
    </source>
</evidence>
<dbReference type="InterPro" id="IPR016169">
    <property type="entry name" value="FAD-bd_PCMH_sub2"/>
</dbReference>
<reference evidence="8" key="3">
    <citation type="submission" date="2022-09" db="EMBL/GenBank/DDBJ databases">
        <title>Complete genome sequence of Vulcanisaeta souniana.</title>
        <authorList>
            <person name="Kato S."/>
            <person name="Itoh T."/>
            <person name="Ohkuma M."/>
        </authorList>
    </citation>
    <scope>NUCLEOTIDE SEQUENCE [LARGE SCALE GENOMIC DNA]</scope>
    <source>
        <strain evidence="8">JCM 11219</strain>
    </source>
</reference>